<proteinExistence type="predicted"/>
<dbReference type="Gene3D" id="1.20.1280.50">
    <property type="match status" value="1"/>
</dbReference>
<keyword evidence="3" id="KW-1185">Reference proteome</keyword>
<evidence type="ECO:0000259" key="1">
    <source>
        <dbReference type="PROSITE" id="PS50181"/>
    </source>
</evidence>
<dbReference type="RefSeq" id="XP_044544716.1">
    <property type="nucleotide sequence ID" value="XM_044699544.1"/>
</dbReference>
<dbReference type="InterPro" id="IPR015315">
    <property type="entry name" value="DUF1963"/>
</dbReference>
<comment type="caution">
    <text evidence="2">The sequence shown here is derived from an EMBL/GenBank/DDBJ whole genome shotgun (WGS) entry which is preliminary data.</text>
</comment>
<accession>A0AA88GDK9</accession>
<protein>
    <recommendedName>
        <fullName evidence="1">F-box domain-containing protein</fullName>
    </recommendedName>
</protein>
<dbReference type="Gene3D" id="2.30.320.10">
    <property type="entry name" value="YwqG-like"/>
    <property type="match status" value="1"/>
</dbReference>
<organism evidence="2 3">
    <name type="scientific">Naegleria lovaniensis</name>
    <name type="common">Amoeba</name>
    <dbReference type="NCBI Taxonomy" id="51637"/>
    <lineage>
        <taxon>Eukaryota</taxon>
        <taxon>Discoba</taxon>
        <taxon>Heterolobosea</taxon>
        <taxon>Tetramitia</taxon>
        <taxon>Eutetramitia</taxon>
        <taxon>Vahlkampfiidae</taxon>
        <taxon>Naegleria</taxon>
    </lineage>
</organism>
<dbReference type="Pfam" id="PF09234">
    <property type="entry name" value="DUF1963"/>
    <property type="match status" value="1"/>
</dbReference>
<dbReference type="GO" id="GO:0046982">
    <property type="term" value="F:protein heterodimerization activity"/>
    <property type="evidence" value="ECO:0007669"/>
    <property type="project" value="InterPro"/>
</dbReference>
<dbReference type="Proteomes" id="UP000816034">
    <property type="component" value="Unassembled WGS sequence"/>
</dbReference>
<dbReference type="InterPro" id="IPR036047">
    <property type="entry name" value="F-box-like_dom_sf"/>
</dbReference>
<reference evidence="2 3" key="1">
    <citation type="journal article" date="2018" name="BMC Genomics">
        <title>The genome of Naegleria lovaniensis, the basis for a comparative approach to unravel pathogenicity factors of the human pathogenic amoeba N. fowleri.</title>
        <authorList>
            <person name="Liechti N."/>
            <person name="Schurch N."/>
            <person name="Bruggmann R."/>
            <person name="Wittwer M."/>
        </authorList>
    </citation>
    <scope>NUCLEOTIDE SEQUENCE [LARGE SCALE GENOMIC DNA]</scope>
    <source>
        <strain evidence="2 3">ATCC 30569</strain>
    </source>
</reference>
<dbReference type="EMBL" id="PYSW02000038">
    <property type="protein sequence ID" value="KAG2377454.1"/>
    <property type="molecule type" value="Genomic_DNA"/>
</dbReference>
<dbReference type="InterPro" id="IPR035948">
    <property type="entry name" value="YwqG-like_sf"/>
</dbReference>
<dbReference type="InterPro" id="IPR009072">
    <property type="entry name" value="Histone-fold"/>
</dbReference>
<dbReference type="PROSITE" id="PS50181">
    <property type="entry name" value="FBOX"/>
    <property type="match status" value="1"/>
</dbReference>
<sequence length="681" mass="79130">MKPEVHSLPEDPPNYYISLSDIAHPSIVQSYLNLDRIMEEIHGSWFVGDCTKFRLASYLHQIMLFLLMKSEPLIKLRNENFRKVMHEYAVQRVIEMDEKYVRMLVLENQYSSETPNDKEPISKNQVLMTSPNFEAMTSSRQYFNILIDHFFPGELSTFAKQEAHKLTQSSTGVTHLQKFLNHYFTSSEFGDINGELDEAFCCSLLLLLEYLSAEVLELALNQTKTIQSNIITLANVAKGIEQDEELRSLMHLRAIGYLSTAFESLDDFTCYYDDATGGAPPLTMKADVEQKEEAETLVIEEPSLKKRKLEEDFNNFSQLPPELHEEIVKHFYPLPKLLDKRLVCKRWNYYIVRNAEIWKYLCAHTLQEENIFASNFKNMTLHEIFSSISSYPFYSSPFGHFVQIHDLRNFLEIYNLKVRFHMQLFQDLTSPKLFQGEETCNLCDSIIRSMQKNITFGVTSCCVSNYEFPYDNKALFAETKLFGLPYVPQQFETPENHFFLGQINCEQLKSKGLISLNRNMPLKGMLYFFTSCNACKVFYNEEIGDWTPLQPLRPYVPVPWTYRLTNICDSMLILNDNACRKSLTPMLEYFDDACPIASIPNVLSIRKQNAVVIGLTVNDATKSTNDVILWRSRHKIQNVIVTIMISEEDLKLRSFDKCWMMEEKDLQDIEEEKVDPSYGNE</sequence>
<name>A0AA88GDK9_NAELO</name>
<feature type="domain" description="F-box" evidence="1">
    <location>
        <begin position="313"/>
        <end position="361"/>
    </location>
</feature>
<gene>
    <name evidence="2" type="ORF">C9374_009365</name>
</gene>
<evidence type="ECO:0000313" key="2">
    <source>
        <dbReference type="EMBL" id="KAG2377454.1"/>
    </source>
</evidence>
<dbReference type="Gene3D" id="1.10.20.10">
    <property type="entry name" value="Histone, subunit A"/>
    <property type="match status" value="1"/>
</dbReference>
<dbReference type="InterPro" id="IPR001810">
    <property type="entry name" value="F-box_dom"/>
</dbReference>
<evidence type="ECO:0000313" key="3">
    <source>
        <dbReference type="Proteomes" id="UP000816034"/>
    </source>
</evidence>
<dbReference type="SUPFAM" id="SSF81383">
    <property type="entry name" value="F-box domain"/>
    <property type="match status" value="1"/>
</dbReference>
<dbReference type="AlphaFoldDB" id="A0AA88GDK9"/>
<dbReference type="Pfam" id="PF12937">
    <property type="entry name" value="F-box-like"/>
    <property type="match status" value="1"/>
</dbReference>
<dbReference type="GeneID" id="68101819"/>
<dbReference type="SUPFAM" id="SSF47113">
    <property type="entry name" value="Histone-fold"/>
    <property type="match status" value="1"/>
</dbReference>
<dbReference type="SUPFAM" id="SSF103032">
    <property type="entry name" value="Hypothetical protein YwqG"/>
    <property type="match status" value="1"/>
</dbReference>